<dbReference type="AlphaFoldDB" id="A0AAV3NYZ2"/>
<comment type="caution">
    <text evidence="2">The sequence shown here is derived from an EMBL/GenBank/DDBJ whole genome shotgun (WGS) entry which is preliminary data.</text>
</comment>
<evidence type="ECO:0000313" key="3">
    <source>
        <dbReference type="Proteomes" id="UP001454036"/>
    </source>
</evidence>
<dbReference type="PROSITE" id="PS00141">
    <property type="entry name" value="ASP_PROTEASE"/>
    <property type="match status" value="1"/>
</dbReference>
<dbReference type="GO" id="GO:0004190">
    <property type="term" value="F:aspartic-type endopeptidase activity"/>
    <property type="evidence" value="ECO:0007669"/>
    <property type="project" value="InterPro"/>
</dbReference>
<accession>A0AAV3NYZ2</accession>
<dbReference type="InterPro" id="IPR021109">
    <property type="entry name" value="Peptidase_aspartic_dom_sf"/>
</dbReference>
<evidence type="ECO:0000313" key="2">
    <source>
        <dbReference type="EMBL" id="GAA0143981.1"/>
    </source>
</evidence>
<dbReference type="Gene3D" id="2.40.70.10">
    <property type="entry name" value="Acid Proteases"/>
    <property type="match status" value="1"/>
</dbReference>
<dbReference type="InterPro" id="IPR001969">
    <property type="entry name" value="Aspartic_peptidase_AS"/>
</dbReference>
<gene>
    <name evidence="2" type="ORF">LIER_04541</name>
</gene>
<dbReference type="Pfam" id="PF08284">
    <property type="entry name" value="RVP_2"/>
    <property type="match status" value="1"/>
</dbReference>
<dbReference type="Proteomes" id="UP001454036">
    <property type="component" value="Unassembled WGS sequence"/>
</dbReference>
<dbReference type="GO" id="GO:0006508">
    <property type="term" value="P:proteolysis"/>
    <property type="evidence" value="ECO:0007669"/>
    <property type="project" value="InterPro"/>
</dbReference>
<reference evidence="2 3" key="1">
    <citation type="submission" date="2024-01" db="EMBL/GenBank/DDBJ databases">
        <title>The complete chloroplast genome sequence of Lithospermum erythrorhizon: insights into the phylogenetic relationship among Boraginaceae species and the maternal lineages of purple gromwells.</title>
        <authorList>
            <person name="Okada T."/>
            <person name="Watanabe K."/>
        </authorList>
    </citation>
    <scope>NUCLEOTIDE SEQUENCE [LARGE SCALE GENOMIC DNA]</scope>
</reference>
<proteinExistence type="predicted"/>
<dbReference type="EMBL" id="BAABME010000588">
    <property type="protein sequence ID" value="GAA0143981.1"/>
    <property type="molecule type" value="Genomic_DNA"/>
</dbReference>
<name>A0AAV3NYZ2_LITER</name>
<protein>
    <submittedName>
        <fullName evidence="2">Uncharacterized protein</fullName>
    </submittedName>
</protein>
<sequence>MFRCGRLSRDGGSQGHGVGSSQSNVGAGRGRIFTVTQEEAQNSPKVVTDTLSLFGREVKVLFDSGATHSFVSTSFSHHIPLSREILSFPLVFDIHVGKSVLISEILRNYRKS</sequence>
<organism evidence="2 3">
    <name type="scientific">Lithospermum erythrorhizon</name>
    <name type="common">Purple gromwell</name>
    <name type="synonym">Lithospermum officinale var. erythrorhizon</name>
    <dbReference type="NCBI Taxonomy" id="34254"/>
    <lineage>
        <taxon>Eukaryota</taxon>
        <taxon>Viridiplantae</taxon>
        <taxon>Streptophyta</taxon>
        <taxon>Embryophyta</taxon>
        <taxon>Tracheophyta</taxon>
        <taxon>Spermatophyta</taxon>
        <taxon>Magnoliopsida</taxon>
        <taxon>eudicotyledons</taxon>
        <taxon>Gunneridae</taxon>
        <taxon>Pentapetalae</taxon>
        <taxon>asterids</taxon>
        <taxon>lamiids</taxon>
        <taxon>Boraginales</taxon>
        <taxon>Boraginaceae</taxon>
        <taxon>Boraginoideae</taxon>
        <taxon>Lithospermeae</taxon>
        <taxon>Lithospermum</taxon>
    </lineage>
</organism>
<feature type="region of interest" description="Disordered" evidence="1">
    <location>
        <begin position="1"/>
        <end position="25"/>
    </location>
</feature>
<evidence type="ECO:0000256" key="1">
    <source>
        <dbReference type="SAM" id="MobiDB-lite"/>
    </source>
</evidence>
<keyword evidence="3" id="KW-1185">Reference proteome</keyword>